<evidence type="ECO:0000256" key="4">
    <source>
        <dbReference type="ARBA" id="ARBA00023329"/>
    </source>
</evidence>
<dbReference type="EMBL" id="CM000880">
    <property type="protein sequence ID" value="KQK19491.1"/>
    <property type="molecule type" value="Genomic_DNA"/>
</dbReference>
<evidence type="ECO:0000256" key="1">
    <source>
        <dbReference type="ARBA" id="ARBA00004132"/>
    </source>
</evidence>
<feature type="compositionally biased region" description="Basic and acidic residues" evidence="5">
    <location>
        <begin position="248"/>
        <end position="259"/>
    </location>
</feature>
<dbReference type="STRING" id="15368.I1H0T0"/>
<dbReference type="GO" id="GO:0030125">
    <property type="term" value="C:clathrin vesicle coat"/>
    <property type="evidence" value="ECO:0000318"/>
    <property type="project" value="GO_Central"/>
</dbReference>
<keyword evidence="4" id="KW-0968">Cytoplasmic vesicle</keyword>
<comment type="subcellular location">
    <subcellularLocation>
        <location evidence="1">Cytoplasmic vesicle</location>
        <location evidence="1">Clathrin-coated vesicle</location>
    </subcellularLocation>
    <subcellularLocation>
        <location evidence="2">Golgi apparatus</location>
    </subcellularLocation>
</comment>
<organism evidence="7">
    <name type="scientific">Brachypodium distachyon</name>
    <name type="common">Purple false brome</name>
    <name type="synonym">Trachynia distachya</name>
    <dbReference type="NCBI Taxonomy" id="15368"/>
    <lineage>
        <taxon>Eukaryota</taxon>
        <taxon>Viridiplantae</taxon>
        <taxon>Streptophyta</taxon>
        <taxon>Embryophyta</taxon>
        <taxon>Tracheophyta</taxon>
        <taxon>Spermatophyta</taxon>
        <taxon>Magnoliopsida</taxon>
        <taxon>Liliopsida</taxon>
        <taxon>Poales</taxon>
        <taxon>Poaceae</taxon>
        <taxon>BOP clade</taxon>
        <taxon>Pooideae</taxon>
        <taxon>Stipodae</taxon>
        <taxon>Brachypodieae</taxon>
        <taxon>Brachypodium</taxon>
    </lineage>
</organism>
<dbReference type="Pfam" id="PF01417">
    <property type="entry name" value="ENTH"/>
    <property type="match status" value="1"/>
</dbReference>
<reference evidence="7" key="2">
    <citation type="submission" date="2017-06" db="EMBL/GenBank/DDBJ databases">
        <title>WGS assembly of Brachypodium distachyon.</title>
        <authorList>
            <consortium name="The International Brachypodium Initiative"/>
            <person name="Lucas S."/>
            <person name="Harmon-Smith M."/>
            <person name="Lail K."/>
            <person name="Tice H."/>
            <person name="Grimwood J."/>
            <person name="Bruce D."/>
            <person name="Barry K."/>
            <person name="Shu S."/>
            <person name="Lindquist E."/>
            <person name="Wang M."/>
            <person name="Pitluck S."/>
            <person name="Vogel J.P."/>
            <person name="Garvin D.F."/>
            <person name="Mockler T.C."/>
            <person name="Schmutz J."/>
            <person name="Rokhsar D."/>
            <person name="Bevan M.W."/>
        </authorList>
    </citation>
    <scope>NUCLEOTIDE SEQUENCE</scope>
    <source>
        <strain evidence="7">Bd21</strain>
    </source>
</reference>
<accession>I1H0T0</accession>
<evidence type="ECO:0000256" key="3">
    <source>
        <dbReference type="ARBA" id="ARBA00023034"/>
    </source>
</evidence>
<protein>
    <recommendedName>
        <fullName evidence="6">ENTH domain-containing protein</fullName>
    </recommendedName>
</protein>
<sequence length="323" mass="35727">MAALFSSTRLGRQASGYLQDKYKQARLALGDVTPAELLVQEATSNKDACVPDAKTLSCIAQAAFDIDDYWRIANVLHRRLGRVHDWKEWRPVYKALVVLEFLLTHGPQELPRDFLPDMPALHDLREGFNHVDDKGFDWGASMQRRADSVINLLTDEERLKDARRRAMAAAHGHELVSSLPTMAVSSPSSSSYSPSMASSSSRSARSTWSFAGASPQYCSDSPGGGCLCSPGAGDYRRHKKFDAYTADDDNKQMHPDHQDYFCNNPTTTPRSPASVAFSPSPSPVSSRSSGRRAPGFNSPSQAQLERRTSSKKLQLQRQLSLDY</sequence>
<dbReference type="GeneID" id="106865786"/>
<dbReference type="GO" id="GO:0005886">
    <property type="term" value="C:plasma membrane"/>
    <property type="evidence" value="ECO:0000318"/>
    <property type="project" value="GO_Central"/>
</dbReference>
<reference evidence="8" key="3">
    <citation type="submission" date="2018-08" db="UniProtKB">
        <authorList>
            <consortium name="EnsemblPlants"/>
        </authorList>
    </citation>
    <scope>IDENTIFICATION</scope>
    <source>
        <strain evidence="8">cv. Bd21</strain>
    </source>
</reference>
<dbReference type="Gene3D" id="1.25.40.90">
    <property type="match status" value="1"/>
</dbReference>
<feature type="compositionally biased region" description="Low complexity" evidence="5">
    <location>
        <begin position="269"/>
        <end position="296"/>
    </location>
</feature>
<dbReference type="GO" id="GO:0005794">
    <property type="term" value="C:Golgi apparatus"/>
    <property type="evidence" value="ECO:0007669"/>
    <property type="project" value="UniProtKB-SubCell"/>
</dbReference>
<dbReference type="GO" id="GO:0005543">
    <property type="term" value="F:phospholipid binding"/>
    <property type="evidence" value="ECO:0000318"/>
    <property type="project" value="GO_Central"/>
</dbReference>
<keyword evidence="9" id="KW-1185">Reference proteome</keyword>
<evidence type="ECO:0000313" key="9">
    <source>
        <dbReference type="Proteomes" id="UP000008810"/>
    </source>
</evidence>
<dbReference type="SUPFAM" id="SSF48464">
    <property type="entry name" value="ENTH/VHS domain"/>
    <property type="match status" value="1"/>
</dbReference>
<name>I1H0T0_BRADI</name>
<dbReference type="PANTHER" id="PTHR12276:SF95">
    <property type="entry name" value="ENTH_VHS FAMILY PROTEIN"/>
    <property type="match status" value="1"/>
</dbReference>
<dbReference type="RefSeq" id="XP_024318482.1">
    <property type="nucleotide sequence ID" value="XM_024462714.1"/>
</dbReference>
<evidence type="ECO:0000259" key="6">
    <source>
        <dbReference type="PROSITE" id="PS50942"/>
    </source>
</evidence>
<dbReference type="InterPro" id="IPR013809">
    <property type="entry name" value="ENTH"/>
</dbReference>
<dbReference type="SMART" id="SM00273">
    <property type="entry name" value="ENTH"/>
    <property type="match status" value="1"/>
</dbReference>
<dbReference type="GO" id="GO:0005768">
    <property type="term" value="C:endosome"/>
    <property type="evidence" value="ECO:0000318"/>
    <property type="project" value="GO_Central"/>
</dbReference>
<feature type="domain" description="ENTH" evidence="6">
    <location>
        <begin position="27"/>
        <end position="163"/>
    </location>
</feature>
<dbReference type="RefSeq" id="XP_024318453.1">
    <property type="nucleotide sequence ID" value="XM_024462685.1"/>
</dbReference>
<evidence type="ECO:0000313" key="7">
    <source>
        <dbReference type="EMBL" id="KQK19491.1"/>
    </source>
</evidence>
<dbReference type="OMA" id="RSFHYVD"/>
<dbReference type="AlphaFoldDB" id="I1H0T0"/>
<dbReference type="OrthoDB" id="4033880at2759"/>
<proteinExistence type="predicted"/>
<dbReference type="eggNOG" id="KOG2056">
    <property type="taxonomic scope" value="Eukaryota"/>
</dbReference>
<gene>
    <name evidence="8" type="primary">LOC106865786</name>
    <name evidence="7" type="ORF">BRADI_1g48590v3</name>
</gene>
<evidence type="ECO:0000256" key="2">
    <source>
        <dbReference type="ARBA" id="ARBA00004555"/>
    </source>
</evidence>
<feature type="compositionally biased region" description="Low complexity" evidence="5">
    <location>
        <begin position="311"/>
        <end position="323"/>
    </location>
</feature>
<dbReference type="GO" id="GO:0030276">
    <property type="term" value="F:clathrin binding"/>
    <property type="evidence" value="ECO:0000318"/>
    <property type="project" value="GO_Central"/>
</dbReference>
<dbReference type="CDD" id="cd03571">
    <property type="entry name" value="ENTH"/>
    <property type="match status" value="1"/>
</dbReference>
<dbReference type="RefSeq" id="XP_024318468.1">
    <property type="nucleotide sequence ID" value="XM_024462700.1"/>
</dbReference>
<dbReference type="GO" id="GO:0006897">
    <property type="term" value="P:endocytosis"/>
    <property type="evidence" value="ECO:0000318"/>
    <property type="project" value="GO_Central"/>
</dbReference>
<reference evidence="7 8" key="1">
    <citation type="journal article" date="2010" name="Nature">
        <title>Genome sequencing and analysis of the model grass Brachypodium distachyon.</title>
        <authorList>
            <consortium name="International Brachypodium Initiative"/>
        </authorList>
    </citation>
    <scope>NUCLEOTIDE SEQUENCE [LARGE SCALE GENOMIC DNA]</scope>
    <source>
        <strain evidence="7">Bd21</strain>
        <strain evidence="8">cv. Bd21</strain>
    </source>
</reference>
<dbReference type="PROSITE" id="PS50942">
    <property type="entry name" value="ENTH"/>
    <property type="match status" value="1"/>
</dbReference>
<dbReference type="InterPro" id="IPR008942">
    <property type="entry name" value="ENTH_VHS"/>
</dbReference>
<evidence type="ECO:0000313" key="8">
    <source>
        <dbReference type="EnsemblPlants" id="KQK19491"/>
    </source>
</evidence>
<dbReference type="HOGENOM" id="CLU_078353_0_0_1"/>
<dbReference type="PANTHER" id="PTHR12276">
    <property type="entry name" value="EPSIN/ENT-RELATED"/>
    <property type="match status" value="1"/>
</dbReference>
<dbReference type="Gramene" id="KQK19491">
    <property type="protein sequence ID" value="KQK19491"/>
    <property type="gene ID" value="BRADI_1g48590v3"/>
</dbReference>
<keyword evidence="3" id="KW-0333">Golgi apparatus</keyword>
<dbReference type="EnsemblPlants" id="KQK19491">
    <property type="protein sequence ID" value="KQK19491"/>
    <property type="gene ID" value="BRADI_1g48590v3"/>
</dbReference>
<feature type="region of interest" description="Disordered" evidence="5">
    <location>
        <begin position="246"/>
        <end position="323"/>
    </location>
</feature>
<evidence type="ECO:0000256" key="5">
    <source>
        <dbReference type="SAM" id="MobiDB-lite"/>
    </source>
</evidence>
<dbReference type="Proteomes" id="UP000008810">
    <property type="component" value="Chromosome 1"/>
</dbReference>